<feature type="non-terminal residue" evidence="1">
    <location>
        <position position="1"/>
    </location>
</feature>
<accession>A0A1V3KZH2</accession>
<dbReference type="RefSeq" id="WP_077495920.1">
    <property type="nucleotide sequence ID" value="NZ_MLAG01000019.1"/>
</dbReference>
<evidence type="ECO:0000313" key="1">
    <source>
        <dbReference type="EMBL" id="OOF83086.1"/>
    </source>
</evidence>
<reference evidence="1 2" key="1">
    <citation type="submission" date="2016-10" db="EMBL/GenBank/DDBJ databases">
        <title>Rodentibacter gen. nov. and new species.</title>
        <authorList>
            <person name="Christensen H."/>
        </authorList>
    </citation>
    <scope>NUCLEOTIDE SEQUENCE [LARGE SCALE GENOMIC DNA]</scope>
    <source>
        <strain evidence="1 2">Ac81</strain>
    </source>
</reference>
<organism evidence="1 2">
    <name type="scientific">Rodentibacter ratti</name>
    <dbReference type="NCBI Taxonomy" id="1906745"/>
    <lineage>
        <taxon>Bacteria</taxon>
        <taxon>Pseudomonadati</taxon>
        <taxon>Pseudomonadota</taxon>
        <taxon>Gammaproteobacteria</taxon>
        <taxon>Pasteurellales</taxon>
        <taxon>Pasteurellaceae</taxon>
        <taxon>Rodentibacter</taxon>
    </lineage>
</organism>
<dbReference type="Pfam" id="PF02452">
    <property type="entry name" value="PemK_toxin"/>
    <property type="match status" value="1"/>
</dbReference>
<dbReference type="InterPro" id="IPR011067">
    <property type="entry name" value="Plasmid_toxin/cell-grow_inhib"/>
</dbReference>
<dbReference type="InterPro" id="IPR003477">
    <property type="entry name" value="PemK-like"/>
</dbReference>
<comment type="caution">
    <text evidence="1">The sequence shown here is derived from an EMBL/GenBank/DDBJ whole genome shotgun (WGS) entry which is preliminary data.</text>
</comment>
<name>A0A1V3KZH2_9PAST</name>
<keyword evidence="2" id="KW-1185">Reference proteome</keyword>
<evidence type="ECO:0000313" key="2">
    <source>
        <dbReference type="Proteomes" id="UP000188573"/>
    </source>
</evidence>
<dbReference type="SUPFAM" id="SSF50118">
    <property type="entry name" value="Cell growth inhibitor/plasmid maintenance toxic component"/>
    <property type="match status" value="1"/>
</dbReference>
<proteinExistence type="predicted"/>
<sequence length="144" mass="16520">NHRPKVGELLECDFGRWSEPETVNGHIPPEMIKRRLVVVLNGDIDGHSVLVAPISSTKAYGRLANFHEYLSPDLIAETSFYEKRDRWVKAEHIRCVSKKRLHYVFDNGRKLSQYLPNDVVTAIQKRVLIAVSGKRILDSLNNEQ</sequence>
<dbReference type="AlphaFoldDB" id="A0A1V3KZH2"/>
<gene>
    <name evidence="1" type="ORF">BKG92_04290</name>
</gene>
<dbReference type="EMBL" id="MLAG01000019">
    <property type="protein sequence ID" value="OOF83086.1"/>
    <property type="molecule type" value="Genomic_DNA"/>
</dbReference>
<protein>
    <recommendedName>
        <fullName evidence="3">Growth inhibitor PemK</fullName>
    </recommendedName>
</protein>
<dbReference type="Proteomes" id="UP000188573">
    <property type="component" value="Unassembled WGS sequence"/>
</dbReference>
<evidence type="ECO:0008006" key="3">
    <source>
        <dbReference type="Google" id="ProtNLM"/>
    </source>
</evidence>
<dbReference type="Gene3D" id="2.30.30.110">
    <property type="match status" value="1"/>
</dbReference>
<dbReference type="GO" id="GO:0003677">
    <property type="term" value="F:DNA binding"/>
    <property type="evidence" value="ECO:0007669"/>
    <property type="project" value="InterPro"/>
</dbReference>